<dbReference type="InterPro" id="IPR027417">
    <property type="entry name" value="P-loop_NTPase"/>
</dbReference>
<dbReference type="Pfam" id="PF18458">
    <property type="entry name" value="XPB_DRD"/>
    <property type="match status" value="1"/>
</dbReference>
<dbReference type="EMBL" id="RXGA01000003">
    <property type="protein sequence ID" value="RWX73194.1"/>
    <property type="molecule type" value="Genomic_DNA"/>
</dbReference>
<dbReference type="Gene3D" id="3.40.1170.30">
    <property type="match status" value="1"/>
</dbReference>
<evidence type="ECO:0000259" key="6">
    <source>
        <dbReference type="PROSITE" id="PS51194"/>
    </source>
</evidence>
<reference evidence="7 8" key="1">
    <citation type="submission" date="2018-12" db="EMBL/GenBank/DDBJ databases">
        <title>The complete genome of the methanogenic archaea of the candidate phylum Verstraetearchaeota, obtained from the metagenome of underground thermal water.</title>
        <authorList>
            <person name="Kadnikov V.V."/>
            <person name="Mardanov A.V."/>
            <person name="Beletsky A.V."/>
            <person name="Karnachuk O.V."/>
            <person name="Ravin N.V."/>
        </authorList>
    </citation>
    <scope>NUCLEOTIDE SEQUENCE [LARGE SCALE GENOMIC DNA]</scope>
    <source>
        <strain evidence="7">Ch88</strain>
    </source>
</reference>
<feature type="domain" description="Helicase ATP-binding" evidence="5">
    <location>
        <begin position="79"/>
        <end position="223"/>
    </location>
</feature>
<comment type="caution">
    <text evidence="7">The sequence shown here is derived from an EMBL/GenBank/DDBJ whole genome shotgun (WGS) entry which is preliminary data.</text>
</comment>
<dbReference type="PROSITE" id="PS51192">
    <property type="entry name" value="HELICASE_ATP_BIND_1"/>
    <property type="match status" value="1"/>
</dbReference>
<dbReference type="InterPro" id="IPR001650">
    <property type="entry name" value="Helicase_C-like"/>
</dbReference>
<dbReference type="Pfam" id="PF04851">
    <property type="entry name" value="ResIII"/>
    <property type="match status" value="1"/>
</dbReference>
<feature type="domain" description="Helicase C-terminal" evidence="6">
    <location>
        <begin position="313"/>
        <end position="444"/>
    </location>
</feature>
<name>A0A3S4UG65_METS7</name>
<evidence type="ECO:0000256" key="2">
    <source>
        <dbReference type="ARBA" id="ARBA00022801"/>
    </source>
</evidence>
<accession>A0A3S4UG65</accession>
<dbReference type="PANTHER" id="PTHR11274">
    <property type="entry name" value="RAD25/XP-B DNA REPAIR HELICASE"/>
    <property type="match status" value="1"/>
</dbReference>
<dbReference type="Pfam" id="PF00271">
    <property type="entry name" value="Helicase_C"/>
    <property type="match status" value="1"/>
</dbReference>
<evidence type="ECO:0000313" key="8">
    <source>
        <dbReference type="Proteomes" id="UP000288215"/>
    </source>
</evidence>
<dbReference type="GO" id="GO:0140097">
    <property type="term" value="F:catalytic activity, acting on DNA"/>
    <property type="evidence" value="ECO:0007669"/>
    <property type="project" value="UniProtKB-ARBA"/>
</dbReference>
<dbReference type="SMART" id="SM00487">
    <property type="entry name" value="DEXDc"/>
    <property type="match status" value="1"/>
</dbReference>
<evidence type="ECO:0000256" key="3">
    <source>
        <dbReference type="ARBA" id="ARBA00022806"/>
    </source>
</evidence>
<dbReference type="PANTHER" id="PTHR11274:SF0">
    <property type="entry name" value="GENERAL TRANSCRIPTION AND DNA REPAIR FACTOR IIH HELICASE SUBUNIT XPB"/>
    <property type="match status" value="1"/>
</dbReference>
<dbReference type="Gene3D" id="6.10.140.1180">
    <property type="match status" value="1"/>
</dbReference>
<organism evidence="7 8">
    <name type="scientific">Methanosuratincola subterraneus</name>
    <dbReference type="NCBI Taxonomy" id="2593994"/>
    <lineage>
        <taxon>Archaea</taxon>
        <taxon>Thermoproteota</taxon>
        <taxon>Methanosuratincolia</taxon>
        <taxon>Candidatus Methanomethylicales</taxon>
        <taxon>Candidatus Methanomethylicaceae</taxon>
        <taxon>Candidatus Methanosuratincola (ex Vanwonterghem et al. 2016)</taxon>
    </lineage>
</organism>
<keyword evidence="4" id="KW-0067">ATP-binding</keyword>
<dbReference type="InterPro" id="IPR006935">
    <property type="entry name" value="Helicase/UvrB_N"/>
</dbReference>
<dbReference type="CDD" id="cd17926">
    <property type="entry name" value="DEXHc_RE"/>
    <property type="match status" value="1"/>
</dbReference>
<protein>
    <submittedName>
        <fullName evidence="7">DNA repair helicase</fullName>
    </submittedName>
</protein>
<dbReference type="InterPro" id="IPR040699">
    <property type="entry name" value="XPB_DRD"/>
</dbReference>
<gene>
    <name evidence="7" type="ORF">Metus_1168</name>
</gene>
<dbReference type="PROSITE" id="PS51194">
    <property type="entry name" value="HELICASE_CTER"/>
    <property type="match status" value="1"/>
</dbReference>
<evidence type="ECO:0000259" key="5">
    <source>
        <dbReference type="PROSITE" id="PS51192"/>
    </source>
</evidence>
<dbReference type="AlphaFoldDB" id="A0A3S4UG65"/>
<dbReference type="Proteomes" id="UP000288215">
    <property type="component" value="Unassembled WGS sequence"/>
</dbReference>
<keyword evidence="3 7" id="KW-0347">Helicase</keyword>
<evidence type="ECO:0000256" key="1">
    <source>
        <dbReference type="ARBA" id="ARBA00022741"/>
    </source>
</evidence>
<proteinExistence type="predicted"/>
<dbReference type="InterPro" id="IPR050615">
    <property type="entry name" value="ATP-dep_DNA_Helicase"/>
</dbReference>
<dbReference type="GO" id="GO:0004386">
    <property type="term" value="F:helicase activity"/>
    <property type="evidence" value="ECO:0007669"/>
    <property type="project" value="UniProtKB-KW"/>
</dbReference>
<evidence type="ECO:0000313" key="7">
    <source>
        <dbReference type="EMBL" id="RWX73194.1"/>
    </source>
</evidence>
<dbReference type="SUPFAM" id="SSF52540">
    <property type="entry name" value="P-loop containing nucleoside triphosphate hydrolases"/>
    <property type="match status" value="2"/>
</dbReference>
<dbReference type="SMART" id="SM00490">
    <property type="entry name" value="HELICc"/>
    <property type="match status" value="1"/>
</dbReference>
<dbReference type="GO" id="GO:0016787">
    <property type="term" value="F:hydrolase activity"/>
    <property type="evidence" value="ECO:0007669"/>
    <property type="project" value="UniProtKB-KW"/>
</dbReference>
<dbReference type="GO" id="GO:0005524">
    <property type="term" value="F:ATP binding"/>
    <property type="evidence" value="ECO:0007669"/>
    <property type="project" value="UniProtKB-KW"/>
</dbReference>
<dbReference type="Gene3D" id="3.40.50.300">
    <property type="entry name" value="P-loop containing nucleotide triphosphate hydrolases"/>
    <property type="match status" value="2"/>
</dbReference>
<keyword evidence="1" id="KW-0547">Nucleotide-binding</keyword>
<dbReference type="InterPro" id="IPR014001">
    <property type="entry name" value="Helicase_ATP-bd"/>
</dbReference>
<keyword evidence="2" id="KW-0378">Hydrolase</keyword>
<dbReference type="GO" id="GO:0003677">
    <property type="term" value="F:DNA binding"/>
    <property type="evidence" value="ECO:0007669"/>
    <property type="project" value="InterPro"/>
</dbReference>
<evidence type="ECO:0000256" key="4">
    <source>
        <dbReference type="ARBA" id="ARBA00022840"/>
    </source>
</evidence>
<sequence length="444" mass="50158">MLTLHYGKGTILSGNIRVPHSSWDPAAKSYRCLAIHYPEITRYLRESGIRFQDSVMDPLPHPDFRTEIIPKSYQLEALDAWLEAGMRGVVVLPTGSGKTVLGLLAIQEANCPSMVVVPTIDLMDQWRTRLSEAFRSEVGAYGGGEADLRPLTVATYDTAYLRAEELGNRFPLIIFDEVHHLASPGYSQIAELYASPYRMGLTATYEREDGLHSRLPDLVGPKVYEKRVSDMAGIHLANFRIERIHVDLPCDEAEEYARAMGVYRGFLRSRGLKMRSPEGFRRLVMMSGRDPEAREAMLSRMKAMEIALNSNSKINALREILEKNRGERTLIFTHHNSLVYEISKAFLIPAITHETPKEERARILRKFREGAYSTIVTSRVLDEGIDVPEASLGIILSGTGSKREFVQRLGRLLRKSGDKEARLIEVVSRLTDESRISSRRRRGV</sequence>